<evidence type="ECO:0000259" key="11">
    <source>
        <dbReference type="PROSITE" id="PS50011"/>
    </source>
</evidence>
<reference evidence="12 13" key="1">
    <citation type="submission" date="2024-12" db="EMBL/GenBank/DDBJ databases">
        <title>The unique morphological basis and parallel evolutionary history of personate flowers in Penstemon.</title>
        <authorList>
            <person name="Depatie T.H."/>
            <person name="Wessinger C.A."/>
        </authorList>
    </citation>
    <scope>NUCLEOTIDE SEQUENCE [LARGE SCALE GENOMIC DNA]</scope>
    <source>
        <strain evidence="12">WTNN_2</strain>
        <tissue evidence="12">Leaf</tissue>
    </source>
</reference>
<dbReference type="EMBL" id="JBJXBP010000007">
    <property type="protein sequence ID" value="KAL3820274.1"/>
    <property type="molecule type" value="Genomic_DNA"/>
</dbReference>
<dbReference type="InterPro" id="IPR032675">
    <property type="entry name" value="LRR_dom_sf"/>
</dbReference>
<proteinExistence type="predicted"/>
<comment type="subcellular location">
    <subcellularLocation>
        <location evidence="7">Endomembrane system</location>
        <topology evidence="7">Single-pass type I membrane protein</topology>
    </subcellularLocation>
</comment>
<feature type="transmembrane region" description="Helical" evidence="9">
    <location>
        <begin position="353"/>
        <end position="374"/>
    </location>
</feature>
<comment type="caution">
    <text evidence="12">The sequence shown here is derived from an EMBL/GenBank/DDBJ whole genome shotgun (WGS) entry which is preliminary data.</text>
</comment>
<evidence type="ECO:0000256" key="1">
    <source>
        <dbReference type="ARBA" id="ARBA00022614"/>
    </source>
</evidence>
<feature type="compositionally biased region" description="Polar residues" evidence="8">
    <location>
        <begin position="293"/>
        <end position="304"/>
    </location>
</feature>
<dbReference type="PRINTS" id="PR00019">
    <property type="entry name" value="LEURICHRPT"/>
</dbReference>
<dbReference type="Gene3D" id="3.80.10.10">
    <property type="entry name" value="Ribonuclease Inhibitor"/>
    <property type="match status" value="1"/>
</dbReference>
<evidence type="ECO:0000256" key="3">
    <source>
        <dbReference type="ARBA" id="ARBA00022729"/>
    </source>
</evidence>
<dbReference type="Proteomes" id="UP001634393">
    <property type="component" value="Unassembled WGS sequence"/>
</dbReference>
<evidence type="ECO:0000256" key="9">
    <source>
        <dbReference type="SAM" id="Phobius"/>
    </source>
</evidence>
<accession>A0ABD3S734</accession>
<dbReference type="GO" id="GO:0004674">
    <property type="term" value="F:protein serine/threonine kinase activity"/>
    <property type="evidence" value="ECO:0007669"/>
    <property type="project" value="UniProtKB-EC"/>
</dbReference>
<dbReference type="Pfam" id="PF07714">
    <property type="entry name" value="PK_Tyr_Ser-Thr"/>
    <property type="match status" value="1"/>
</dbReference>
<evidence type="ECO:0000256" key="2">
    <source>
        <dbReference type="ARBA" id="ARBA00022692"/>
    </source>
</evidence>
<dbReference type="InterPro" id="IPR001245">
    <property type="entry name" value="Ser-Thr/Tyr_kinase_cat_dom"/>
</dbReference>
<name>A0ABD3S734_9LAMI</name>
<protein>
    <recommendedName>
        <fullName evidence="11">Protein kinase domain-containing protein</fullName>
    </recommendedName>
</protein>
<keyword evidence="4" id="KW-0677">Repeat</keyword>
<evidence type="ECO:0000256" key="4">
    <source>
        <dbReference type="ARBA" id="ARBA00022737"/>
    </source>
</evidence>
<keyword evidence="2 9" id="KW-0812">Transmembrane</keyword>
<dbReference type="InterPro" id="IPR055414">
    <property type="entry name" value="LRR_R13L4/SHOC2-like"/>
</dbReference>
<evidence type="ECO:0000313" key="13">
    <source>
        <dbReference type="Proteomes" id="UP001634393"/>
    </source>
</evidence>
<sequence length="710" mass="78806">MGGRWITYGMQLTCFACLVLVLEIHGCWSINSEGLALLKFKAKVDYDPFGALANWNANDCDPCKWSGVDCLDNKVHVIDLNGQDLEGTLTPELGNLTHLRYLDLSKNHLSGTIPPQFGQLTTLEVLDLRDNNLTGTVPSEFEGLHSLKRLLLCNNRLEGSIPVEIGKLSFLTDLQFDEILTSTTSGIGCTNRKFGHCIGQNVLTQSKKSDSLERPIKGIIIRYLNIFPLFKFGNEAQNHDDNRCANLTESSEPGVIDDVDNHVNNMRRILEEETSSNLEATPPNFGAPPPPETVNTLPTRSSGSFLAVPNGKKLSPAPLPPPTPTQEHNPGAVIQPSDEPSSNNRKSGNSVNLIIGISSAVILLIVTTVMFLVFRSRAVKTISPWKTGLSGQLQKAFVTGVPKLNRAELETACEDFSNIISTHDGVATMYKGTLSSGVEIAVASTAIGSLKDWSKRSELAFRKKIDSLSRVNHKNFVNLIGYCEEDEPFTRMMVFEYAPNGTLFEHLHVKEVEHLDWKARMRIIMGTAYCLHYMHDLNPPVAHFNLTSKEIFLTDDYAAKIADTGFWEELIVKSKHLGGNESEHSELPPLADVDTNVHSFGIMLLEIISGKHTHTEEQGHLINWAAQYLNDKKTISYLIDPTLKSFKDNELDIVCEVIQGCIQQDTRKRSTMKEVIQKLRQVLDISPEAATPRLSPLWWAELEILSAEAA</sequence>
<feature type="signal peptide" evidence="10">
    <location>
        <begin position="1"/>
        <end position="29"/>
    </location>
</feature>
<gene>
    <name evidence="12" type="ORF">ACJIZ3_006179</name>
</gene>
<keyword evidence="1" id="KW-0433">Leucine-rich repeat</keyword>
<dbReference type="Pfam" id="PF23598">
    <property type="entry name" value="LRR_14"/>
    <property type="match status" value="1"/>
</dbReference>
<feature type="domain" description="Protein kinase" evidence="11">
    <location>
        <begin position="379"/>
        <end position="683"/>
    </location>
</feature>
<dbReference type="InterPro" id="IPR003591">
    <property type="entry name" value="Leu-rich_rpt_typical-subtyp"/>
</dbReference>
<dbReference type="SMART" id="SM00369">
    <property type="entry name" value="LRR_TYP"/>
    <property type="match status" value="3"/>
</dbReference>
<dbReference type="PROSITE" id="PS50011">
    <property type="entry name" value="PROTEIN_KINASE_DOM"/>
    <property type="match status" value="1"/>
</dbReference>
<dbReference type="Gene3D" id="1.10.510.10">
    <property type="entry name" value="Transferase(Phosphotransferase) domain 1"/>
    <property type="match status" value="1"/>
</dbReference>
<dbReference type="PANTHER" id="PTHR46084:SF1">
    <property type="entry name" value="PROTEIN MALE DISCOVERER 2"/>
    <property type="match status" value="1"/>
</dbReference>
<evidence type="ECO:0000256" key="8">
    <source>
        <dbReference type="SAM" id="MobiDB-lite"/>
    </source>
</evidence>
<evidence type="ECO:0000256" key="7">
    <source>
        <dbReference type="ARBA" id="ARBA00046288"/>
    </source>
</evidence>
<evidence type="ECO:0000256" key="5">
    <source>
        <dbReference type="ARBA" id="ARBA00022989"/>
    </source>
</evidence>
<keyword evidence="6 9" id="KW-0472">Membrane</keyword>
<dbReference type="InterPro" id="IPR000719">
    <property type="entry name" value="Prot_kinase_dom"/>
</dbReference>
<dbReference type="PANTHER" id="PTHR46084">
    <property type="entry name" value="PROTEIN MALE DISCOVERER 2"/>
    <property type="match status" value="1"/>
</dbReference>
<dbReference type="FunFam" id="3.30.200.20:FF:000489">
    <property type="entry name" value="Inactive receptor-like serine/threonine-protein kinase"/>
    <property type="match status" value="1"/>
</dbReference>
<dbReference type="Pfam" id="PF08263">
    <property type="entry name" value="LRRNT_2"/>
    <property type="match status" value="1"/>
</dbReference>
<keyword evidence="13" id="KW-1185">Reference proteome</keyword>
<dbReference type="FunFam" id="3.80.10.10:FF:000627">
    <property type="entry name" value="Probable leucine-rich repeat receptor-like protein kinase At2g33170"/>
    <property type="match status" value="1"/>
</dbReference>
<dbReference type="SUPFAM" id="SSF56112">
    <property type="entry name" value="Protein kinase-like (PK-like)"/>
    <property type="match status" value="1"/>
</dbReference>
<evidence type="ECO:0000313" key="12">
    <source>
        <dbReference type="EMBL" id="KAL3820274.1"/>
    </source>
</evidence>
<dbReference type="GO" id="GO:0012505">
    <property type="term" value="C:endomembrane system"/>
    <property type="evidence" value="ECO:0007669"/>
    <property type="project" value="UniProtKB-SubCell"/>
</dbReference>
<feature type="chain" id="PRO_5044804005" description="Protein kinase domain-containing protein" evidence="10">
    <location>
        <begin position="30"/>
        <end position="710"/>
    </location>
</feature>
<evidence type="ECO:0000256" key="6">
    <source>
        <dbReference type="ARBA" id="ARBA00023136"/>
    </source>
</evidence>
<dbReference type="InterPro" id="IPR011009">
    <property type="entry name" value="Kinase-like_dom_sf"/>
</dbReference>
<keyword evidence="5 9" id="KW-1133">Transmembrane helix</keyword>
<dbReference type="Gene3D" id="3.30.200.20">
    <property type="entry name" value="Phosphorylase Kinase, domain 1"/>
    <property type="match status" value="1"/>
</dbReference>
<dbReference type="SUPFAM" id="SSF52058">
    <property type="entry name" value="L domain-like"/>
    <property type="match status" value="1"/>
</dbReference>
<dbReference type="AlphaFoldDB" id="A0ABD3S734"/>
<evidence type="ECO:0000256" key="10">
    <source>
        <dbReference type="SAM" id="SignalP"/>
    </source>
</evidence>
<keyword evidence="3 10" id="KW-0732">Signal</keyword>
<organism evidence="12 13">
    <name type="scientific">Penstemon smallii</name>
    <dbReference type="NCBI Taxonomy" id="265156"/>
    <lineage>
        <taxon>Eukaryota</taxon>
        <taxon>Viridiplantae</taxon>
        <taxon>Streptophyta</taxon>
        <taxon>Embryophyta</taxon>
        <taxon>Tracheophyta</taxon>
        <taxon>Spermatophyta</taxon>
        <taxon>Magnoliopsida</taxon>
        <taxon>eudicotyledons</taxon>
        <taxon>Gunneridae</taxon>
        <taxon>Pentapetalae</taxon>
        <taxon>asterids</taxon>
        <taxon>lamiids</taxon>
        <taxon>Lamiales</taxon>
        <taxon>Plantaginaceae</taxon>
        <taxon>Cheloneae</taxon>
        <taxon>Penstemon</taxon>
    </lineage>
</organism>
<dbReference type="InterPro" id="IPR013210">
    <property type="entry name" value="LRR_N_plant-typ"/>
</dbReference>
<feature type="region of interest" description="Disordered" evidence="8">
    <location>
        <begin position="273"/>
        <end position="346"/>
    </location>
</feature>